<evidence type="ECO:0000259" key="9">
    <source>
        <dbReference type="PROSITE" id="PS50929"/>
    </source>
</evidence>
<feature type="transmembrane region" description="Helical" evidence="7">
    <location>
        <begin position="238"/>
        <end position="258"/>
    </location>
</feature>
<organism evidence="10 11">
    <name type="scientific">Aedoeadaptatus ivorii</name>
    <dbReference type="NCBI Taxonomy" id="54006"/>
    <lineage>
        <taxon>Bacteria</taxon>
        <taxon>Bacillati</taxon>
        <taxon>Bacillota</taxon>
        <taxon>Tissierellia</taxon>
        <taxon>Tissierellales</taxon>
        <taxon>Peptoniphilaceae</taxon>
        <taxon>Aedoeadaptatus</taxon>
    </lineage>
</organism>
<dbReference type="PANTHER" id="PTHR24221">
    <property type="entry name" value="ATP-BINDING CASSETTE SUB-FAMILY B"/>
    <property type="match status" value="1"/>
</dbReference>
<feature type="domain" description="ABC transporter" evidence="8">
    <location>
        <begin position="330"/>
        <end position="563"/>
    </location>
</feature>
<dbReference type="InterPro" id="IPR011527">
    <property type="entry name" value="ABC1_TM_dom"/>
</dbReference>
<protein>
    <submittedName>
        <fullName evidence="10">Multidrug export ATP-binding/permease protein SAV1866</fullName>
        <ecNumber evidence="10">3.6.3.-</ecNumber>
    </submittedName>
</protein>
<dbReference type="SUPFAM" id="SSF52540">
    <property type="entry name" value="P-loop containing nucleoside triphosphate hydrolases"/>
    <property type="match status" value="1"/>
</dbReference>
<dbReference type="PANTHER" id="PTHR24221:SF397">
    <property type="entry name" value="ABC TRANSPORTER, ATP-BINDING TRANSMEMBRANE PROTEIN"/>
    <property type="match status" value="1"/>
</dbReference>
<evidence type="ECO:0000256" key="7">
    <source>
        <dbReference type="SAM" id="Phobius"/>
    </source>
</evidence>
<keyword evidence="11" id="KW-1185">Reference proteome</keyword>
<dbReference type="PROSITE" id="PS50893">
    <property type="entry name" value="ABC_TRANSPORTER_2"/>
    <property type="match status" value="1"/>
</dbReference>
<keyword evidence="4 10" id="KW-0067">ATP-binding</keyword>
<keyword evidence="3" id="KW-0547">Nucleotide-binding</keyword>
<evidence type="ECO:0000256" key="4">
    <source>
        <dbReference type="ARBA" id="ARBA00022840"/>
    </source>
</evidence>
<dbReference type="EMBL" id="LR134523">
    <property type="protein sequence ID" value="VEJ36255.1"/>
    <property type="molecule type" value="Genomic_DNA"/>
</dbReference>
<dbReference type="PROSITE" id="PS00211">
    <property type="entry name" value="ABC_TRANSPORTER_1"/>
    <property type="match status" value="1"/>
</dbReference>
<dbReference type="GO" id="GO:0140359">
    <property type="term" value="F:ABC-type transporter activity"/>
    <property type="evidence" value="ECO:0007669"/>
    <property type="project" value="InterPro"/>
</dbReference>
<dbReference type="PROSITE" id="PS50929">
    <property type="entry name" value="ABC_TM1F"/>
    <property type="match status" value="1"/>
</dbReference>
<dbReference type="Gene3D" id="3.40.50.300">
    <property type="entry name" value="P-loop containing nucleotide triphosphate hydrolases"/>
    <property type="match status" value="1"/>
</dbReference>
<evidence type="ECO:0000256" key="2">
    <source>
        <dbReference type="ARBA" id="ARBA00022692"/>
    </source>
</evidence>
<accession>A0A3S5BWL9</accession>
<dbReference type="OrthoDB" id="9762778at2"/>
<feature type="transmembrane region" description="Helical" evidence="7">
    <location>
        <begin position="137"/>
        <end position="154"/>
    </location>
</feature>
<evidence type="ECO:0000313" key="10">
    <source>
        <dbReference type="EMBL" id="VEJ36255.1"/>
    </source>
</evidence>
<proteinExistence type="predicted"/>
<dbReference type="InterPro" id="IPR039421">
    <property type="entry name" value="Type_1_exporter"/>
</dbReference>
<name>A0A3S5BWL9_9FIRM</name>
<evidence type="ECO:0000256" key="6">
    <source>
        <dbReference type="ARBA" id="ARBA00023136"/>
    </source>
</evidence>
<dbReference type="Pfam" id="PF00005">
    <property type="entry name" value="ABC_tran"/>
    <property type="match status" value="1"/>
</dbReference>
<dbReference type="EC" id="3.6.3.-" evidence="10"/>
<keyword evidence="5 7" id="KW-1133">Transmembrane helix</keyword>
<dbReference type="GO" id="GO:0034040">
    <property type="term" value="F:ATPase-coupled lipid transmembrane transporter activity"/>
    <property type="evidence" value="ECO:0007669"/>
    <property type="project" value="TreeGrafter"/>
</dbReference>
<dbReference type="SUPFAM" id="SSF90123">
    <property type="entry name" value="ABC transporter transmembrane region"/>
    <property type="match status" value="1"/>
</dbReference>
<dbReference type="Pfam" id="PF00664">
    <property type="entry name" value="ABC_membrane"/>
    <property type="match status" value="1"/>
</dbReference>
<feature type="transmembrane region" description="Helical" evidence="7">
    <location>
        <begin position="56"/>
        <end position="73"/>
    </location>
</feature>
<dbReference type="AlphaFoldDB" id="A0A3S5BWL9"/>
<keyword evidence="6 7" id="KW-0472">Membrane</keyword>
<dbReference type="InterPro" id="IPR003593">
    <property type="entry name" value="AAA+_ATPase"/>
</dbReference>
<dbReference type="InterPro" id="IPR017871">
    <property type="entry name" value="ABC_transporter-like_CS"/>
</dbReference>
<dbReference type="KEGG" id="piv:NCTC13079_01459"/>
<evidence type="ECO:0000256" key="5">
    <source>
        <dbReference type="ARBA" id="ARBA00022989"/>
    </source>
</evidence>
<feature type="transmembrane region" description="Helical" evidence="7">
    <location>
        <begin position="160"/>
        <end position="177"/>
    </location>
</feature>
<feature type="transmembrane region" description="Helical" evidence="7">
    <location>
        <begin position="20"/>
        <end position="44"/>
    </location>
</feature>
<dbReference type="InterPro" id="IPR003439">
    <property type="entry name" value="ABC_transporter-like_ATP-bd"/>
</dbReference>
<evidence type="ECO:0000256" key="1">
    <source>
        <dbReference type="ARBA" id="ARBA00004651"/>
    </source>
</evidence>
<dbReference type="GO" id="GO:0016887">
    <property type="term" value="F:ATP hydrolysis activity"/>
    <property type="evidence" value="ECO:0007669"/>
    <property type="project" value="InterPro"/>
</dbReference>
<evidence type="ECO:0000256" key="3">
    <source>
        <dbReference type="ARBA" id="ARBA00022741"/>
    </source>
</evidence>
<dbReference type="FunFam" id="3.40.50.300:FF:001443">
    <property type="entry name" value="ABC transporter, ATP-binding protein"/>
    <property type="match status" value="1"/>
</dbReference>
<dbReference type="GO" id="GO:0005524">
    <property type="term" value="F:ATP binding"/>
    <property type="evidence" value="ECO:0007669"/>
    <property type="project" value="UniProtKB-KW"/>
</dbReference>
<gene>
    <name evidence="10" type="ORF">NCTC13079_01459</name>
</gene>
<keyword evidence="2 7" id="KW-0812">Transmembrane</keyword>
<dbReference type="SMART" id="SM00382">
    <property type="entry name" value="AAA"/>
    <property type="match status" value="1"/>
</dbReference>
<evidence type="ECO:0000259" key="8">
    <source>
        <dbReference type="PROSITE" id="PS50893"/>
    </source>
</evidence>
<evidence type="ECO:0000313" key="11">
    <source>
        <dbReference type="Proteomes" id="UP000269544"/>
    </source>
</evidence>
<dbReference type="Gene3D" id="1.20.1560.10">
    <property type="entry name" value="ABC transporter type 1, transmembrane domain"/>
    <property type="match status" value="1"/>
</dbReference>
<dbReference type="InterPro" id="IPR036640">
    <property type="entry name" value="ABC1_TM_sf"/>
</dbReference>
<reference evidence="10 11" key="1">
    <citation type="submission" date="2018-12" db="EMBL/GenBank/DDBJ databases">
        <authorList>
            <consortium name="Pathogen Informatics"/>
        </authorList>
    </citation>
    <scope>NUCLEOTIDE SEQUENCE [LARGE SCALE GENOMIC DNA]</scope>
    <source>
        <strain evidence="10 11">NCTC13079</strain>
    </source>
</reference>
<comment type="subcellular location">
    <subcellularLocation>
        <location evidence="1">Cell membrane</location>
        <topology evidence="1">Multi-pass membrane protein</topology>
    </subcellularLocation>
</comment>
<dbReference type="GO" id="GO:0005886">
    <property type="term" value="C:plasma membrane"/>
    <property type="evidence" value="ECO:0007669"/>
    <property type="project" value="UniProtKB-SubCell"/>
</dbReference>
<dbReference type="InterPro" id="IPR027417">
    <property type="entry name" value="P-loop_NTPase"/>
</dbReference>
<keyword evidence="10" id="KW-0378">Hydrolase</keyword>
<feature type="domain" description="ABC transmembrane type-1" evidence="9">
    <location>
        <begin position="22"/>
        <end position="283"/>
    </location>
</feature>
<dbReference type="RefSeq" id="WP_126466155.1">
    <property type="nucleotide sequence ID" value="NZ_JAUSWF010000004.1"/>
</dbReference>
<dbReference type="Proteomes" id="UP000269544">
    <property type="component" value="Chromosome"/>
</dbReference>
<sequence>MQKWFERKFAISALGAKGLWRATLASLVVYIVTMGPVFLLLFFAEKMFVGQIRDPLLYAGASIAVCAALYLALSVEYDRLYSATYKESAALRIDISERLAQLPLSYFSKHDLSDLAQSVMADVEAVEHAMSHAIPKVYALYLFLPILGVLLLWGNLKLGLAVIVPILCRYLVLALFWDRSTAHNDRYHKVLRENSERFQEAIEMYREIRDFQLADATRGSLYSQMDHSEAVHIKTEGATLLTVALSGLFSFVGLGVVLVVGTHLMANGEISLLYLLGYILSAIKLKDLVDVSSELSLEICYIAPRVARIREIKEAEVQRGRQVQLERFDIELENVGFSYKDTPVLRGVGFTAKQGEVTALVGPSGCGKSTILKLISRLYDYDEGSIRIGGNDIREIHTDSLFAYISVVFQDVTLFNGSILENIRIGRKDATDAEVMRAARLAHCTEFIERLPQGFDTLIGENGAELSGGERQRLSIARAFLKDAPILLLDEISASLDVENERKIQESLRTLIGDKTVIVVSHRMKSIENADSIVVLDDGEVQSVGRHETLRSESPVYENLIEKSAMSEAFVY</sequence>